<comment type="catalytic activity">
    <reaction evidence="7">
        <text>Endonucleolytic cleavage of RNA, removing 5'-extranucleotides from tRNA precursor.</text>
        <dbReference type="EC" id="3.1.26.5"/>
    </reaction>
</comment>
<keyword evidence="2 7" id="KW-0819">tRNA processing</keyword>
<keyword evidence="3 7" id="KW-0540">Nuclease</keyword>
<keyword evidence="4 7" id="KW-0255">Endonuclease</keyword>
<keyword evidence="6 7" id="KW-0694">RNA-binding</keyword>
<dbReference type="EC" id="3.1.26.5" evidence="7 8"/>
<evidence type="ECO:0000313" key="10">
    <source>
        <dbReference type="Proteomes" id="UP000179183"/>
    </source>
</evidence>
<dbReference type="InterPro" id="IPR020568">
    <property type="entry name" value="Ribosomal_Su5_D2-typ_SF"/>
</dbReference>
<evidence type="ECO:0000256" key="1">
    <source>
        <dbReference type="ARBA" id="ARBA00002663"/>
    </source>
</evidence>
<comment type="subunit">
    <text evidence="7">Consists of a catalytic RNA component (M1 or rnpB) and a protein subunit.</text>
</comment>
<dbReference type="GO" id="GO:0000049">
    <property type="term" value="F:tRNA binding"/>
    <property type="evidence" value="ECO:0007669"/>
    <property type="project" value="UniProtKB-UniRule"/>
</dbReference>
<evidence type="ECO:0000256" key="5">
    <source>
        <dbReference type="ARBA" id="ARBA00022801"/>
    </source>
</evidence>
<dbReference type="PANTHER" id="PTHR33992:SF1">
    <property type="entry name" value="RIBONUCLEASE P PROTEIN COMPONENT"/>
    <property type="match status" value="1"/>
</dbReference>
<organism evidence="9 10">
    <name type="scientific">Candidatus Staskawiczbacteria bacterium RIFCSPHIGHO2_02_FULL_33_16</name>
    <dbReference type="NCBI Taxonomy" id="1802204"/>
    <lineage>
        <taxon>Bacteria</taxon>
        <taxon>Candidatus Staskawicziibacteriota</taxon>
    </lineage>
</organism>
<comment type="similarity">
    <text evidence="7">Belongs to the RnpA family.</text>
</comment>
<dbReference type="AlphaFoldDB" id="A0A1G2HTA5"/>
<dbReference type="SUPFAM" id="SSF54211">
    <property type="entry name" value="Ribosomal protein S5 domain 2-like"/>
    <property type="match status" value="1"/>
</dbReference>
<protein>
    <recommendedName>
        <fullName evidence="7 8">Ribonuclease P protein component</fullName>
        <shortName evidence="7">RNase P protein</shortName>
        <shortName evidence="7">RNaseP protein</shortName>
        <ecNumber evidence="7 8">3.1.26.5</ecNumber>
    </recommendedName>
    <alternativeName>
        <fullName evidence="7">Protein C5</fullName>
    </alternativeName>
</protein>
<dbReference type="InterPro" id="IPR014721">
    <property type="entry name" value="Ribsml_uS5_D2-typ_fold_subgr"/>
</dbReference>
<accession>A0A1G2HTA5</accession>
<comment type="caution">
    <text evidence="9">The sequence shown here is derived from an EMBL/GenBank/DDBJ whole genome shotgun (WGS) entry which is preliminary data.</text>
</comment>
<dbReference type="Gene3D" id="3.30.230.10">
    <property type="match status" value="1"/>
</dbReference>
<dbReference type="Pfam" id="PF00825">
    <property type="entry name" value="Ribonuclease_P"/>
    <property type="match status" value="1"/>
</dbReference>
<proteinExistence type="inferred from homology"/>
<dbReference type="PANTHER" id="PTHR33992">
    <property type="entry name" value="RIBONUCLEASE P PROTEIN COMPONENT"/>
    <property type="match status" value="1"/>
</dbReference>
<dbReference type="InterPro" id="IPR000100">
    <property type="entry name" value="RNase_P"/>
</dbReference>
<dbReference type="GO" id="GO:0004526">
    <property type="term" value="F:ribonuclease P activity"/>
    <property type="evidence" value="ECO:0007669"/>
    <property type="project" value="UniProtKB-UniRule"/>
</dbReference>
<evidence type="ECO:0000256" key="7">
    <source>
        <dbReference type="HAMAP-Rule" id="MF_00227"/>
    </source>
</evidence>
<dbReference type="HAMAP" id="MF_00227">
    <property type="entry name" value="RNase_P"/>
    <property type="match status" value="1"/>
</dbReference>
<sequence length="112" mass="13008">MPKTNRLTKKKDFDSVFKKGKSIKVDFLIFKILKNDLKESRFGFVVSKTISKKAVIRNKVKRRLREAVFKGLKNQVTNTAKPSDIVIITLPGIEKREFLQLQEVVDKFLNKI</sequence>
<evidence type="ECO:0000256" key="4">
    <source>
        <dbReference type="ARBA" id="ARBA00022759"/>
    </source>
</evidence>
<evidence type="ECO:0000256" key="3">
    <source>
        <dbReference type="ARBA" id="ARBA00022722"/>
    </source>
</evidence>
<reference evidence="9 10" key="1">
    <citation type="journal article" date="2016" name="Nat. Commun.">
        <title>Thousands of microbial genomes shed light on interconnected biogeochemical processes in an aquifer system.</title>
        <authorList>
            <person name="Anantharaman K."/>
            <person name="Brown C.T."/>
            <person name="Hug L.A."/>
            <person name="Sharon I."/>
            <person name="Castelle C.J."/>
            <person name="Probst A.J."/>
            <person name="Thomas B.C."/>
            <person name="Singh A."/>
            <person name="Wilkins M.J."/>
            <person name="Karaoz U."/>
            <person name="Brodie E.L."/>
            <person name="Williams K.H."/>
            <person name="Hubbard S.S."/>
            <person name="Banfield J.F."/>
        </authorList>
    </citation>
    <scope>NUCLEOTIDE SEQUENCE [LARGE SCALE GENOMIC DNA]</scope>
</reference>
<gene>
    <name evidence="7" type="primary">rnpA</name>
    <name evidence="9" type="ORF">A3D34_02295</name>
</gene>
<dbReference type="GO" id="GO:0030677">
    <property type="term" value="C:ribonuclease P complex"/>
    <property type="evidence" value="ECO:0007669"/>
    <property type="project" value="TreeGrafter"/>
</dbReference>
<dbReference type="InterPro" id="IPR020539">
    <property type="entry name" value="RNase_P_CS"/>
</dbReference>
<comment type="function">
    <text evidence="1 7">RNaseP catalyzes the removal of the 5'-leader sequence from pre-tRNA to produce the mature 5'-terminus. It can also cleave other RNA substrates such as 4.5S RNA. The protein component plays an auxiliary but essential role in vivo by binding to the 5'-leader sequence and broadening the substrate specificity of the ribozyme.</text>
</comment>
<dbReference type="GO" id="GO:0042781">
    <property type="term" value="F:3'-tRNA processing endoribonuclease activity"/>
    <property type="evidence" value="ECO:0007669"/>
    <property type="project" value="TreeGrafter"/>
</dbReference>
<evidence type="ECO:0000256" key="6">
    <source>
        <dbReference type="ARBA" id="ARBA00022884"/>
    </source>
</evidence>
<dbReference type="NCBIfam" id="TIGR00188">
    <property type="entry name" value="rnpA"/>
    <property type="match status" value="1"/>
</dbReference>
<evidence type="ECO:0000256" key="2">
    <source>
        <dbReference type="ARBA" id="ARBA00022694"/>
    </source>
</evidence>
<dbReference type="Proteomes" id="UP000179183">
    <property type="component" value="Unassembled WGS sequence"/>
</dbReference>
<dbReference type="GO" id="GO:0001682">
    <property type="term" value="P:tRNA 5'-leader removal"/>
    <property type="evidence" value="ECO:0007669"/>
    <property type="project" value="UniProtKB-UniRule"/>
</dbReference>
<evidence type="ECO:0000256" key="8">
    <source>
        <dbReference type="NCBIfam" id="TIGR00188"/>
    </source>
</evidence>
<evidence type="ECO:0000313" key="9">
    <source>
        <dbReference type="EMBL" id="OGZ65776.1"/>
    </source>
</evidence>
<keyword evidence="5 7" id="KW-0378">Hydrolase</keyword>
<dbReference type="PROSITE" id="PS00648">
    <property type="entry name" value="RIBONUCLEASE_P"/>
    <property type="match status" value="1"/>
</dbReference>
<name>A0A1G2HTA5_9BACT</name>
<dbReference type="EMBL" id="MHOQ01000037">
    <property type="protein sequence ID" value="OGZ65776.1"/>
    <property type="molecule type" value="Genomic_DNA"/>
</dbReference>